<dbReference type="Proteomes" id="UP000008021">
    <property type="component" value="Chromosome 6"/>
</dbReference>
<evidence type="ECO:0000313" key="2">
    <source>
        <dbReference type="Proteomes" id="UP000008021"/>
    </source>
</evidence>
<dbReference type="HOGENOM" id="CLU_173580_0_0_1"/>
<keyword evidence="2" id="KW-1185">Reference proteome</keyword>
<name>A0A0E0E1Z3_9ORYZ</name>
<proteinExistence type="predicted"/>
<protein>
    <submittedName>
        <fullName evidence="1">Uncharacterized protein</fullName>
    </submittedName>
</protein>
<dbReference type="EnsemblPlants" id="OMERI06G16310.1">
    <property type="protein sequence ID" value="OMERI06G16310.1"/>
    <property type="gene ID" value="OMERI06G16310"/>
</dbReference>
<reference evidence="1" key="1">
    <citation type="submission" date="2015-04" db="UniProtKB">
        <authorList>
            <consortium name="EnsemblPlants"/>
        </authorList>
    </citation>
    <scope>IDENTIFICATION</scope>
</reference>
<accession>A0A0E0E1Z3</accession>
<evidence type="ECO:0000313" key="1">
    <source>
        <dbReference type="EnsemblPlants" id="OMERI06G16310.1"/>
    </source>
</evidence>
<dbReference type="Gramene" id="OMERI06G16310.1">
    <property type="protein sequence ID" value="OMERI06G16310.1"/>
    <property type="gene ID" value="OMERI06G16310"/>
</dbReference>
<reference evidence="1" key="2">
    <citation type="submission" date="2018-05" db="EMBL/GenBank/DDBJ databases">
        <title>OmerRS3 (Oryza meridionalis Reference Sequence Version 3).</title>
        <authorList>
            <person name="Zhang J."/>
            <person name="Kudrna D."/>
            <person name="Lee S."/>
            <person name="Talag J."/>
            <person name="Welchert J."/>
            <person name="Wing R.A."/>
        </authorList>
    </citation>
    <scope>NUCLEOTIDE SEQUENCE [LARGE SCALE GENOMIC DNA]</scope>
    <source>
        <strain evidence="1">cv. OR44</strain>
    </source>
</reference>
<sequence>MEESYAFTAGHSVILLIVGGQPHADNLTKEERMEGEGMIWKQGMRHSRTEGVRIAGSVEKGGRCSLAPCRVSNIAVLSRFKGPRC</sequence>
<dbReference type="AlphaFoldDB" id="A0A0E0E1Z3"/>
<organism evidence="1">
    <name type="scientific">Oryza meridionalis</name>
    <dbReference type="NCBI Taxonomy" id="40149"/>
    <lineage>
        <taxon>Eukaryota</taxon>
        <taxon>Viridiplantae</taxon>
        <taxon>Streptophyta</taxon>
        <taxon>Embryophyta</taxon>
        <taxon>Tracheophyta</taxon>
        <taxon>Spermatophyta</taxon>
        <taxon>Magnoliopsida</taxon>
        <taxon>Liliopsida</taxon>
        <taxon>Poales</taxon>
        <taxon>Poaceae</taxon>
        <taxon>BOP clade</taxon>
        <taxon>Oryzoideae</taxon>
        <taxon>Oryzeae</taxon>
        <taxon>Oryzinae</taxon>
        <taxon>Oryza</taxon>
    </lineage>
</organism>